<evidence type="ECO:0000313" key="2">
    <source>
        <dbReference type="EMBL" id="KAK6782028.1"/>
    </source>
</evidence>
<comment type="caution">
    <text evidence="2">The sequence shown here is derived from an EMBL/GenBank/DDBJ whole genome shotgun (WGS) entry which is preliminary data.</text>
</comment>
<keyword evidence="3" id="KW-1185">Reference proteome</keyword>
<keyword evidence="1" id="KW-0472">Membrane</keyword>
<organism evidence="2 3">
    <name type="scientific">Solanum bulbocastanum</name>
    <name type="common">Wild potato</name>
    <dbReference type="NCBI Taxonomy" id="147425"/>
    <lineage>
        <taxon>Eukaryota</taxon>
        <taxon>Viridiplantae</taxon>
        <taxon>Streptophyta</taxon>
        <taxon>Embryophyta</taxon>
        <taxon>Tracheophyta</taxon>
        <taxon>Spermatophyta</taxon>
        <taxon>Magnoliopsida</taxon>
        <taxon>eudicotyledons</taxon>
        <taxon>Gunneridae</taxon>
        <taxon>Pentapetalae</taxon>
        <taxon>asterids</taxon>
        <taxon>lamiids</taxon>
        <taxon>Solanales</taxon>
        <taxon>Solanaceae</taxon>
        <taxon>Solanoideae</taxon>
        <taxon>Solaneae</taxon>
        <taxon>Solanum</taxon>
    </lineage>
</organism>
<gene>
    <name evidence="2" type="ORF">RDI58_019824</name>
</gene>
<accession>A0AAN8T585</accession>
<evidence type="ECO:0000256" key="1">
    <source>
        <dbReference type="SAM" id="Phobius"/>
    </source>
</evidence>
<dbReference type="EMBL" id="JBANQN010000008">
    <property type="protein sequence ID" value="KAK6782028.1"/>
    <property type="molecule type" value="Genomic_DNA"/>
</dbReference>
<sequence length="76" mass="9050">MLTTRNGHNFWLYFKNCMTTISLWQTAIAVLSKKHHRQNCFPTPYSHFDHDNDDQFDKKENNRSDIIDFDAKNSLS</sequence>
<feature type="transmembrane region" description="Helical" evidence="1">
    <location>
        <begin position="12"/>
        <end position="31"/>
    </location>
</feature>
<reference evidence="2 3" key="1">
    <citation type="submission" date="2024-02" db="EMBL/GenBank/DDBJ databases">
        <title>de novo genome assembly of Solanum bulbocastanum strain 11H21.</title>
        <authorList>
            <person name="Hosaka A.J."/>
        </authorList>
    </citation>
    <scope>NUCLEOTIDE SEQUENCE [LARGE SCALE GENOMIC DNA]</scope>
    <source>
        <tissue evidence="2">Young leaves</tissue>
    </source>
</reference>
<keyword evidence="1" id="KW-1133">Transmembrane helix</keyword>
<protein>
    <submittedName>
        <fullName evidence="2">Uncharacterized protein</fullName>
    </submittedName>
</protein>
<evidence type="ECO:0000313" key="3">
    <source>
        <dbReference type="Proteomes" id="UP001371456"/>
    </source>
</evidence>
<keyword evidence="1" id="KW-0812">Transmembrane</keyword>
<name>A0AAN8T585_SOLBU</name>
<dbReference type="AlphaFoldDB" id="A0AAN8T585"/>
<proteinExistence type="predicted"/>
<dbReference type="Proteomes" id="UP001371456">
    <property type="component" value="Unassembled WGS sequence"/>
</dbReference>